<dbReference type="PROSITE" id="PS50089">
    <property type="entry name" value="ZF_RING_2"/>
    <property type="match status" value="1"/>
</dbReference>
<sequence>MPPTNDNRLSGESPSTSLSHSPPSPKPKTRILSIFLVGVIMISIFFLFLLLLGIASVLLLPLLISSLHRHLRRRRRNRRHESSDGLSSRFVKKLPQFKISESTTRYGSDCVVCFDGFRQGQWCRNLPGCGHVFHRKCVDTWLLKSPTCPICRARVRLREEDAQQGELWRCFGHRSRRSSLLDFLQPMDRFLIVLKEFVDILNESRKLFLKNKKLMFSVFVFPLLLHGLVYLINVFAIKPEITNFVHEASVLPMIDPSSPEYIAQLMRVFEDFRQLVASSYIFYTVSFIIDLLSLLVIVHASAITQKDENIKIRDFPVLSLKSWKGPLVTYFYIFLFSLGYWFLFFIMLFPLLLFSTRITSMYSLAAKFGALWIVFVLFQSYLAIVWFLSLVISILEETYGIQGLGKAAKIVKGMKPKLFLVNLFLSLLSFGLAQMVRLVDLRSSFALSLTMSLVLVTSIFAVRMFQFVTYTVAYYQCKSLQGIDVESLRDVEYTKLSSTAPIMV</sequence>
<keyword evidence="3" id="KW-1133">Transmembrane helix</keyword>
<feature type="transmembrane region" description="Helical" evidence="3">
    <location>
        <begin position="416"/>
        <end position="439"/>
    </location>
</feature>
<evidence type="ECO:0000256" key="3">
    <source>
        <dbReference type="SAM" id="Phobius"/>
    </source>
</evidence>
<feature type="transmembrane region" description="Helical" evidence="3">
    <location>
        <begin position="372"/>
        <end position="395"/>
    </location>
</feature>
<reference evidence="5 6" key="1">
    <citation type="submission" date="2022-03" db="EMBL/GenBank/DDBJ databases">
        <authorList>
            <person name="Nunn A."/>
            <person name="Chopra R."/>
            <person name="Nunn A."/>
            <person name="Contreras Garrido A."/>
        </authorList>
    </citation>
    <scope>NUCLEOTIDE SEQUENCE [LARGE SCALE GENOMIC DNA]</scope>
</reference>
<dbReference type="Pfam" id="PF13639">
    <property type="entry name" value="zf-RING_2"/>
    <property type="match status" value="1"/>
</dbReference>
<dbReference type="SMART" id="SM00184">
    <property type="entry name" value="RING"/>
    <property type="match status" value="1"/>
</dbReference>
<evidence type="ECO:0000313" key="5">
    <source>
        <dbReference type="EMBL" id="CAH2051307.1"/>
    </source>
</evidence>
<keyword evidence="3" id="KW-0472">Membrane</keyword>
<evidence type="ECO:0000313" key="6">
    <source>
        <dbReference type="Proteomes" id="UP000836841"/>
    </source>
</evidence>
<proteinExistence type="predicted"/>
<dbReference type="PANTHER" id="PTHR33133:SF40">
    <property type="entry name" value="(RAPE) HYPOTHETICAL PROTEIN"/>
    <property type="match status" value="1"/>
</dbReference>
<dbReference type="InterPro" id="IPR001841">
    <property type="entry name" value="Znf_RING"/>
</dbReference>
<dbReference type="EMBL" id="OU466859">
    <property type="protein sequence ID" value="CAH2051307.1"/>
    <property type="molecule type" value="Genomic_DNA"/>
</dbReference>
<accession>A0AAU9RXT5</accession>
<feature type="transmembrane region" description="Helical" evidence="3">
    <location>
        <begin position="330"/>
        <end position="352"/>
    </location>
</feature>
<feature type="transmembrane region" description="Helical" evidence="3">
    <location>
        <begin position="445"/>
        <end position="465"/>
    </location>
</feature>
<keyword evidence="3" id="KW-0812">Transmembrane</keyword>
<dbReference type="PANTHER" id="PTHR33133">
    <property type="entry name" value="OS08G0107100 PROTEIN-RELATED"/>
    <property type="match status" value="1"/>
</dbReference>
<dbReference type="Proteomes" id="UP000836841">
    <property type="component" value="Chromosome 3"/>
</dbReference>
<evidence type="ECO:0000259" key="4">
    <source>
        <dbReference type="PROSITE" id="PS50089"/>
    </source>
</evidence>
<dbReference type="InterPro" id="IPR013083">
    <property type="entry name" value="Znf_RING/FYVE/PHD"/>
</dbReference>
<keyword evidence="6" id="KW-1185">Reference proteome</keyword>
<protein>
    <recommendedName>
        <fullName evidence="4">RING-type domain-containing protein</fullName>
    </recommendedName>
</protein>
<dbReference type="CDD" id="cd16454">
    <property type="entry name" value="RING-H2_PA-TM-RING"/>
    <property type="match status" value="1"/>
</dbReference>
<feature type="transmembrane region" description="Helical" evidence="3">
    <location>
        <begin position="214"/>
        <end position="237"/>
    </location>
</feature>
<feature type="compositionally biased region" description="Low complexity" evidence="2">
    <location>
        <begin position="10"/>
        <end position="21"/>
    </location>
</feature>
<feature type="transmembrane region" description="Helical" evidence="3">
    <location>
        <begin position="280"/>
        <end position="303"/>
    </location>
</feature>
<dbReference type="AlphaFoldDB" id="A0AAU9RXT5"/>
<keyword evidence="1" id="KW-0479">Metal-binding</keyword>
<feature type="domain" description="RING-type" evidence="4">
    <location>
        <begin position="110"/>
        <end position="152"/>
    </location>
</feature>
<dbReference type="Gene3D" id="3.30.40.10">
    <property type="entry name" value="Zinc/RING finger domain, C3HC4 (zinc finger)"/>
    <property type="match status" value="1"/>
</dbReference>
<keyword evidence="1" id="KW-0862">Zinc</keyword>
<feature type="region of interest" description="Disordered" evidence="2">
    <location>
        <begin position="1"/>
        <end position="26"/>
    </location>
</feature>
<evidence type="ECO:0000256" key="1">
    <source>
        <dbReference type="PROSITE-ProRule" id="PRU00175"/>
    </source>
</evidence>
<feature type="transmembrane region" description="Helical" evidence="3">
    <location>
        <begin position="31"/>
        <end position="64"/>
    </location>
</feature>
<evidence type="ECO:0000256" key="2">
    <source>
        <dbReference type="SAM" id="MobiDB-lite"/>
    </source>
</evidence>
<dbReference type="GO" id="GO:0008270">
    <property type="term" value="F:zinc ion binding"/>
    <property type="evidence" value="ECO:0007669"/>
    <property type="project" value="UniProtKB-KW"/>
</dbReference>
<keyword evidence="1" id="KW-0863">Zinc-finger</keyword>
<gene>
    <name evidence="5" type="ORF">TAV2_LOCUS9663</name>
</gene>
<name>A0AAU9RXT5_THLAR</name>
<dbReference type="SUPFAM" id="SSF57850">
    <property type="entry name" value="RING/U-box"/>
    <property type="match status" value="1"/>
</dbReference>
<organism evidence="5 6">
    <name type="scientific">Thlaspi arvense</name>
    <name type="common">Field penny-cress</name>
    <dbReference type="NCBI Taxonomy" id="13288"/>
    <lineage>
        <taxon>Eukaryota</taxon>
        <taxon>Viridiplantae</taxon>
        <taxon>Streptophyta</taxon>
        <taxon>Embryophyta</taxon>
        <taxon>Tracheophyta</taxon>
        <taxon>Spermatophyta</taxon>
        <taxon>Magnoliopsida</taxon>
        <taxon>eudicotyledons</taxon>
        <taxon>Gunneridae</taxon>
        <taxon>Pentapetalae</taxon>
        <taxon>rosids</taxon>
        <taxon>malvids</taxon>
        <taxon>Brassicales</taxon>
        <taxon>Brassicaceae</taxon>
        <taxon>Thlaspideae</taxon>
        <taxon>Thlaspi</taxon>
    </lineage>
</organism>